<dbReference type="OrthoDB" id="196808at2"/>
<evidence type="ECO:0000313" key="2">
    <source>
        <dbReference type="EMBL" id="GLR74094.1"/>
    </source>
</evidence>
<reference evidence="3 4" key="2">
    <citation type="submission" date="2016-12" db="EMBL/GenBank/DDBJ databases">
        <title>Diversity of luminous bacteria.</title>
        <authorList>
            <person name="Yoshizawa S."/>
            <person name="Kogure K."/>
        </authorList>
    </citation>
    <scope>NUCLEOTIDE SEQUENCE [LARGE SCALE GENOMIC DNA]</scope>
    <source>
        <strain evidence="3 4">NBRC 105001</strain>
    </source>
</reference>
<dbReference type="EMBL" id="BSOU01000002">
    <property type="protein sequence ID" value="GLR74094.1"/>
    <property type="molecule type" value="Genomic_DNA"/>
</dbReference>
<dbReference type="Pfam" id="PF13657">
    <property type="entry name" value="Couple_hipA"/>
    <property type="match status" value="1"/>
</dbReference>
<reference evidence="2" key="4">
    <citation type="submission" date="2023-01" db="EMBL/GenBank/DDBJ databases">
        <title>Draft genome sequence of Aliivibrio sifiae strain NBRC 105001.</title>
        <authorList>
            <person name="Sun Q."/>
            <person name="Mori K."/>
        </authorList>
    </citation>
    <scope>NUCLEOTIDE SEQUENCE</scope>
    <source>
        <strain evidence="2">NBRC 105001</strain>
    </source>
</reference>
<name>A0A2S7X6L1_9GAMM</name>
<dbReference type="NCBIfam" id="TIGR03071">
    <property type="entry name" value="couple_hipA"/>
    <property type="match status" value="1"/>
</dbReference>
<protein>
    <recommendedName>
        <fullName evidence="1">HipA N-terminal subdomain 1 domain-containing protein</fullName>
    </recommendedName>
</protein>
<reference evidence="2" key="1">
    <citation type="journal article" date="2014" name="Int. J. Syst. Evol. Microbiol.">
        <title>Complete genome of a new Firmicutes species belonging to the dominant human colonic microbiota ('Ruminococcus bicirculans') reveals two chromosomes and a selective capacity to utilize plant glucans.</title>
        <authorList>
            <consortium name="NISC Comparative Sequencing Program"/>
            <person name="Wegmann U."/>
            <person name="Louis P."/>
            <person name="Goesmann A."/>
            <person name="Henrissat B."/>
            <person name="Duncan S.H."/>
            <person name="Flint H.J."/>
        </authorList>
    </citation>
    <scope>NUCLEOTIDE SEQUENCE</scope>
    <source>
        <strain evidence="2">NBRC 105001</strain>
    </source>
</reference>
<proteinExistence type="predicted"/>
<organism evidence="3 4">
    <name type="scientific">Aliivibrio sifiae</name>
    <dbReference type="NCBI Taxonomy" id="566293"/>
    <lineage>
        <taxon>Bacteria</taxon>
        <taxon>Pseudomonadati</taxon>
        <taxon>Pseudomonadota</taxon>
        <taxon>Gammaproteobacteria</taxon>
        <taxon>Vibrionales</taxon>
        <taxon>Vibrionaceae</taxon>
        <taxon>Aliivibrio</taxon>
    </lineage>
</organism>
<gene>
    <name evidence="3" type="ORF">BTO23_11685</name>
    <name evidence="2" type="ORF">GCM10007855_09680</name>
</gene>
<keyword evidence="5" id="KW-1185">Reference proteome</keyword>
<evidence type="ECO:0000259" key="1">
    <source>
        <dbReference type="Pfam" id="PF13657"/>
    </source>
</evidence>
<sequence>MDRKVNVYLYKQLAGILTQKDNCFTFTYSESYRGKPLSLSFPLNEKSFTEERLHPFFASLAPEGWLKKRYSEIQKIDENDTLGMLIQNGNNLIGAVRLERFEE</sequence>
<dbReference type="Proteomes" id="UP000239273">
    <property type="component" value="Unassembled WGS sequence"/>
</dbReference>
<dbReference type="EMBL" id="MSCP01000002">
    <property type="protein sequence ID" value="PQJ86792.1"/>
    <property type="molecule type" value="Genomic_DNA"/>
</dbReference>
<dbReference type="AlphaFoldDB" id="A0A2S7X6L1"/>
<evidence type="ECO:0000313" key="3">
    <source>
        <dbReference type="EMBL" id="PQJ86792.1"/>
    </source>
</evidence>
<evidence type="ECO:0000313" key="5">
    <source>
        <dbReference type="Proteomes" id="UP001156660"/>
    </source>
</evidence>
<evidence type="ECO:0000313" key="4">
    <source>
        <dbReference type="Proteomes" id="UP000239273"/>
    </source>
</evidence>
<reference evidence="5" key="3">
    <citation type="journal article" date="2019" name="Int. J. Syst. Evol. Microbiol.">
        <title>The Global Catalogue of Microorganisms (GCM) 10K type strain sequencing project: providing services to taxonomists for standard genome sequencing and annotation.</title>
        <authorList>
            <consortium name="The Broad Institute Genomics Platform"/>
            <consortium name="The Broad Institute Genome Sequencing Center for Infectious Disease"/>
            <person name="Wu L."/>
            <person name="Ma J."/>
        </authorList>
    </citation>
    <scope>NUCLEOTIDE SEQUENCE [LARGE SCALE GENOMIC DNA]</scope>
    <source>
        <strain evidence="5">NBRC 105001</strain>
    </source>
</reference>
<dbReference type="RefSeq" id="WP_105063598.1">
    <property type="nucleotide sequence ID" value="NZ_BSOU01000002.1"/>
</dbReference>
<dbReference type="InterPro" id="IPR017508">
    <property type="entry name" value="HipA_N1"/>
</dbReference>
<accession>A0A2S7X6L1</accession>
<dbReference type="Proteomes" id="UP001156660">
    <property type="component" value="Unassembled WGS sequence"/>
</dbReference>
<comment type="caution">
    <text evidence="3">The sequence shown here is derived from an EMBL/GenBank/DDBJ whole genome shotgun (WGS) entry which is preliminary data.</text>
</comment>
<feature type="domain" description="HipA N-terminal subdomain 1" evidence="1">
    <location>
        <begin position="6"/>
        <end position="98"/>
    </location>
</feature>